<keyword evidence="11" id="KW-1185">Reference proteome</keyword>
<dbReference type="NCBIfam" id="TIGR03178">
    <property type="entry name" value="allantoinase"/>
    <property type="match status" value="1"/>
</dbReference>
<dbReference type="RefSeq" id="WP_345197417.1">
    <property type="nucleotide sequence ID" value="NZ_BAABFL010000437.1"/>
</dbReference>
<evidence type="ECO:0000256" key="8">
    <source>
        <dbReference type="ARBA" id="ARBA00022833"/>
    </source>
</evidence>
<keyword evidence="7" id="KW-0378">Hydrolase</keyword>
<dbReference type="InterPro" id="IPR017593">
    <property type="entry name" value="Allantoinase"/>
</dbReference>
<accession>A0ABP8V6D3</accession>
<sequence length="459" mass="50032">MSPHTELMDVAITGGTLVLESGCIEGNIAIKEGRIAAITAPDVVLPASETIDARNLMVFPGVVDPHVHFKEPGPGHIREDFHSGTCQAAAGGVTTTVEMPLSIPLVTTRDAFLLKHETANSKVVTDYALWGLLPADDLDRIEELVDIGCVAFKTFLSTDPDAPKLTDYKLLEAMKVMQRFNRFIGFHAENPDIIDATAEAMEKAGINGGLAHLQSRPDIAEMEAISRIALFAEETGCDVHICHLSSGRARDLIRHARSRGVSMTVETLPSYLVLDDSDLDRWGVFAKCNPPIRSRENQAVLWDMLIKDEINMLGSDHCPYIDDDRLKHNGDIWAVPPGLPGIELMLPLMLDAGLHQRGLRPQVLARLMCSAPARRFGLGHRKGALQVGLDADIALADPDHVWTYDGTRSVGKQKSALTPWEGRAIRGQVVRTLVRGNTVFCDGEVTAEPGSGQLIKPVF</sequence>
<evidence type="ECO:0000256" key="5">
    <source>
        <dbReference type="ARBA" id="ARBA00012863"/>
    </source>
</evidence>
<evidence type="ECO:0000256" key="2">
    <source>
        <dbReference type="ARBA" id="ARBA00004968"/>
    </source>
</evidence>
<evidence type="ECO:0000256" key="1">
    <source>
        <dbReference type="ARBA" id="ARBA00001947"/>
    </source>
</evidence>
<dbReference type="PANTHER" id="PTHR43668">
    <property type="entry name" value="ALLANTOINASE"/>
    <property type="match status" value="1"/>
</dbReference>
<dbReference type="InterPro" id="IPR050138">
    <property type="entry name" value="DHOase/Allantoinase_Hydrolase"/>
</dbReference>
<dbReference type="Gene3D" id="2.30.40.10">
    <property type="entry name" value="Urease, subunit C, domain 1"/>
    <property type="match status" value="1"/>
</dbReference>
<comment type="subunit">
    <text evidence="4">Homotetramer.</text>
</comment>
<proteinExistence type="inferred from homology"/>
<comment type="cofactor">
    <cofactor evidence="1">
        <name>Zn(2+)</name>
        <dbReference type="ChEBI" id="CHEBI:29105"/>
    </cofactor>
</comment>
<evidence type="ECO:0000259" key="9">
    <source>
        <dbReference type="Pfam" id="PF01979"/>
    </source>
</evidence>
<evidence type="ECO:0000256" key="4">
    <source>
        <dbReference type="ARBA" id="ARBA00011881"/>
    </source>
</evidence>
<evidence type="ECO:0000256" key="3">
    <source>
        <dbReference type="ARBA" id="ARBA00010368"/>
    </source>
</evidence>
<evidence type="ECO:0000313" key="10">
    <source>
        <dbReference type="EMBL" id="GAA4651109.1"/>
    </source>
</evidence>
<protein>
    <recommendedName>
        <fullName evidence="5">allantoinase</fullName>
        <ecNumber evidence="5">3.5.2.5</ecNumber>
    </recommendedName>
</protein>
<comment type="caution">
    <text evidence="10">The sequence shown here is derived from an EMBL/GenBank/DDBJ whole genome shotgun (WGS) entry which is preliminary data.</text>
</comment>
<dbReference type="SUPFAM" id="SSF51338">
    <property type="entry name" value="Composite domain of metallo-dependent hydrolases"/>
    <property type="match status" value="1"/>
</dbReference>
<dbReference type="InterPro" id="IPR006680">
    <property type="entry name" value="Amidohydro-rel"/>
</dbReference>
<comment type="pathway">
    <text evidence="2">Nitrogen metabolism; (S)-allantoin degradation; allantoate from (S)-allantoin: step 1/1.</text>
</comment>
<dbReference type="EMBL" id="BAABFL010000437">
    <property type="protein sequence ID" value="GAA4651109.1"/>
    <property type="molecule type" value="Genomic_DNA"/>
</dbReference>
<dbReference type="InterPro" id="IPR011059">
    <property type="entry name" value="Metal-dep_hydrolase_composite"/>
</dbReference>
<dbReference type="EC" id="3.5.2.5" evidence="5"/>
<comment type="similarity">
    <text evidence="3">Belongs to the metallo-dependent hydrolases superfamily. Allantoinase family.</text>
</comment>
<dbReference type="Pfam" id="PF01979">
    <property type="entry name" value="Amidohydro_1"/>
    <property type="match status" value="1"/>
</dbReference>
<name>A0ABP8V6D3_9GAMM</name>
<gene>
    <name evidence="10" type="ORF">GCM10023116_33920</name>
</gene>
<evidence type="ECO:0000313" key="11">
    <source>
        <dbReference type="Proteomes" id="UP001500604"/>
    </source>
</evidence>
<dbReference type="InterPro" id="IPR032466">
    <property type="entry name" value="Metal_Hydrolase"/>
</dbReference>
<dbReference type="Proteomes" id="UP001500604">
    <property type="component" value="Unassembled WGS sequence"/>
</dbReference>
<dbReference type="Gene3D" id="3.20.20.140">
    <property type="entry name" value="Metal-dependent hydrolases"/>
    <property type="match status" value="1"/>
</dbReference>
<organism evidence="10 11">
    <name type="scientific">Kistimonas scapharcae</name>
    <dbReference type="NCBI Taxonomy" id="1036133"/>
    <lineage>
        <taxon>Bacteria</taxon>
        <taxon>Pseudomonadati</taxon>
        <taxon>Pseudomonadota</taxon>
        <taxon>Gammaproteobacteria</taxon>
        <taxon>Oceanospirillales</taxon>
        <taxon>Endozoicomonadaceae</taxon>
        <taxon>Kistimonas</taxon>
    </lineage>
</organism>
<dbReference type="SUPFAM" id="SSF51556">
    <property type="entry name" value="Metallo-dependent hydrolases"/>
    <property type="match status" value="1"/>
</dbReference>
<reference evidence="11" key="1">
    <citation type="journal article" date="2019" name="Int. J. Syst. Evol. Microbiol.">
        <title>The Global Catalogue of Microorganisms (GCM) 10K type strain sequencing project: providing services to taxonomists for standard genome sequencing and annotation.</title>
        <authorList>
            <consortium name="The Broad Institute Genomics Platform"/>
            <consortium name="The Broad Institute Genome Sequencing Center for Infectious Disease"/>
            <person name="Wu L."/>
            <person name="Ma J."/>
        </authorList>
    </citation>
    <scope>NUCLEOTIDE SEQUENCE [LARGE SCALE GENOMIC DNA]</scope>
    <source>
        <strain evidence="11">JCM 17805</strain>
    </source>
</reference>
<feature type="domain" description="Amidohydrolase-related" evidence="9">
    <location>
        <begin position="57"/>
        <end position="439"/>
    </location>
</feature>
<dbReference type="PANTHER" id="PTHR43668:SF2">
    <property type="entry name" value="ALLANTOINASE"/>
    <property type="match status" value="1"/>
</dbReference>
<keyword evidence="8" id="KW-0862">Zinc</keyword>
<evidence type="ECO:0000256" key="6">
    <source>
        <dbReference type="ARBA" id="ARBA00022723"/>
    </source>
</evidence>
<keyword evidence="6" id="KW-0479">Metal-binding</keyword>
<evidence type="ECO:0000256" key="7">
    <source>
        <dbReference type="ARBA" id="ARBA00022801"/>
    </source>
</evidence>